<comment type="caution">
    <text evidence="2">The sequence shown here is derived from an EMBL/GenBank/DDBJ whole genome shotgun (WGS) entry which is preliminary data.</text>
</comment>
<gene>
    <name evidence="2" type="ORF">SAMN06296020_10621</name>
</gene>
<dbReference type="CDD" id="cd00093">
    <property type="entry name" value="HTH_XRE"/>
    <property type="match status" value="1"/>
</dbReference>
<evidence type="ECO:0000259" key="1">
    <source>
        <dbReference type="PROSITE" id="PS50943"/>
    </source>
</evidence>
<dbReference type="AlphaFoldDB" id="A0AA45WW18"/>
<dbReference type="InterPro" id="IPR001387">
    <property type="entry name" value="Cro/C1-type_HTH"/>
</dbReference>
<dbReference type="GO" id="GO:0003677">
    <property type="term" value="F:DNA binding"/>
    <property type="evidence" value="ECO:0007669"/>
    <property type="project" value="InterPro"/>
</dbReference>
<dbReference type="Gene3D" id="1.10.260.40">
    <property type="entry name" value="lambda repressor-like DNA-binding domains"/>
    <property type="match status" value="1"/>
</dbReference>
<evidence type="ECO:0000313" key="2">
    <source>
        <dbReference type="EMBL" id="SMP56083.1"/>
    </source>
</evidence>
<keyword evidence="3" id="KW-1185">Reference proteome</keyword>
<proteinExistence type="predicted"/>
<name>A0AA45WW18_9CLOT</name>
<dbReference type="InterPro" id="IPR010982">
    <property type="entry name" value="Lambda_DNA-bd_dom_sf"/>
</dbReference>
<accession>A0AA45WW18</accession>
<evidence type="ECO:0000313" key="3">
    <source>
        <dbReference type="Proteomes" id="UP001158066"/>
    </source>
</evidence>
<protein>
    <submittedName>
        <fullName evidence="2">Helix-turn-helix</fullName>
    </submittedName>
</protein>
<dbReference type="SUPFAM" id="SSF47413">
    <property type="entry name" value="lambda repressor-like DNA-binding domains"/>
    <property type="match status" value="1"/>
</dbReference>
<organism evidence="2 3">
    <name type="scientific">Anoxynatronum buryatiense</name>
    <dbReference type="NCBI Taxonomy" id="489973"/>
    <lineage>
        <taxon>Bacteria</taxon>
        <taxon>Bacillati</taxon>
        <taxon>Bacillota</taxon>
        <taxon>Clostridia</taxon>
        <taxon>Eubacteriales</taxon>
        <taxon>Clostridiaceae</taxon>
        <taxon>Anoxynatronum</taxon>
    </lineage>
</organism>
<dbReference type="Pfam" id="PF01381">
    <property type="entry name" value="HTH_3"/>
    <property type="match status" value="1"/>
</dbReference>
<sequence>MIAEVKILGKRKLTPYGIEIKKRLLEKNLTQKEFCEKFGIGQTRLSEMLYGAAPGYKYRKIIEKALK</sequence>
<feature type="domain" description="HTH cro/C1-type" evidence="1">
    <location>
        <begin position="20"/>
        <end position="48"/>
    </location>
</feature>
<reference evidence="2" key="1">
    <citation type="submission" date="2017-05" db="EMBL/GenBank/DDBJ databases">
        <authorList>
            <person name="Varghese N."/>
            <person name="Submissions S."/>
        </authorList>
    </citation>
    <scope>NUCLEOTIDE SEQUENCE</scope>
    <source>
        <strain evidence="2">Su22</strain>
    </source>
</reference>
<dbReference type="PROSITE" id="PS50943">
    <property type="entry name" value="HTH_CROC1"/>
    <property type="match status" value="1"/>
</dbReference>
<dbReference type="Proteomes" id="UP001158066">
    <property type="component" value="Unassembled WGS sequence"/>
</dbReference>
<dbReference type="EMBL" id="FXUF01000006">
    <property type="protein sequence ID" value="SMP56083.1"/>
    <property type="molecule type" value="Genomic_DNA"/>
</dbReference>